<evidence type="ECO:0000313" key="2">
    <source>
        <dbReference type="EMBL" id="TWT18425.1"/>
    </source>
</evidence>
<dbReference type="GO" id="GO:0016758">
    <property type="term" value="F:hexosyltransferase activity"/>
    <property type="evidence" value="ECO:0007669"/>
    <property type="project" value="UniProtKB-ARBA"/>
</dbReference>
<dbReference type="Proteomes" id="UP000315949">
    <property type="component" value="Unassembled WGS sequence"/>
</dbReference>
<proteinExistence type="predicted"/>
<dbReference type="EMBL" id="VOHE01000005">
    <property type="protein sequence ID" value="TWT18425.1"/>
    <property type="molecule type" value="Genomic_DNA"/>
</dbReference>
<dbReference type="PANTHER" id="PTHR48050">
    <property type="entry name" value="STEROL 3-BETA-GLUCOSYLTRANSFERASE"/>
    <property type="match status" value="1"/>
</dbReference>
<protein>
    <submittedName>
        <fullName evidence="2">Glycosyltransferase family 1 protein</fullName>
    </submittedName>
</protein>
<dbReference type="CDD" id="cd03784">
    <property type="entry name" value="GT1_Gtf-like"/>
    <property type="match status" value="1"/>
</dbReference>
<dbReference type="Pfam" id="PF06722">
    <property type="entry name" value="EryCIII-like_C"/>
    <property type="match status" value="1"/>
</dbReference>
<gene>
    <name evidence="2" type="ORF">FQY79_11165</name>
</gene>
<reference evidence="2 3" key="1">
    <citation type="submission" date="2019-07" db="EMBL/GenBank/DDBJ databases">
        <title>Luteimonas sp. YD-1 nov., isolated from acidic soil.</title>
        <authorList>
            <person name="Zhou J."/>
        </authorList>
    </citation>
    <scope>NUCLEOTIDE SEQUENCE [LARGE SCALE GENOMIC DNA]</scope>
    <source>
        <strain evidence="2 3">YD-1</strain>
    </source>
</reference>
<dbReference type="OrthoDB" id="9805366at2"/>
<dbReference type="AlphaFoldDB" id="A0A5C5TYM4"/>
<evidence type="ECO:0000259" key="1">
    <source>
        <dbReference type="Pfam" id="PF06722"/>
    </source>
</evidence>
<accession>A0A5C5TYM4</accession>
<keyword evidence="2" id="KW-0808">Transferase</keyword>
<sequence>MRIGLQTWGSHGDVRPFLALAHGLHAAGHAVTLAVTCVDSARYAALAPRLPFRLEDVASPVVGDRAALERIGRELERIRNPARQARRMFERILLPAEEAMFEAAERLCAGHDLVVGHHVLHPLQAAAERHGRDWAAVALAPVALPSAYRPPMGLPDLGRAGNRLAWRMARFVLDQGMKRDVDRMRARHGLPTAGDLLDRVWNSPRLTLLACSPTLCPPAPDWPAHVHVSGALDLAEPVEGGVPPALERFLADGPPPAYLTFGSLMAGSDLRETVGLLVEAARRAGLRAVVQAAGWEAAGLRADEDVLLVESAAHGEVFPRCALVVHHGGAGTSHAALRAGVPSVVAAHIPEQAMWADALRRAGVGGRPLSRRGLTARRLADAIAQVAASDAMARRARTLGERVAREDGVATAVRLIERRFAGADVSC</sequence>
<dbReference type="GO" id="GO:0017000">
    <property type="term" value="P:antibiotic biosynthetic process"/>
    <property type="evidence" value="ECO:0007669"/>
    <property type="project" value="UniProtKB-ARBA"/>
</dbReference>
<dbReference type="SUPFAM" id="SSF53756">
    <property type="entry name" value="UDP-Glycosyltransferase/glycogen phosphorylase"/>
    <property type="match status" value="1"/>
</dbReference>
<organism evidence="2 3">
    <name type="scientific">Luteimonas wenzhouensis</name>
    <dbReference type="NCBI Taxonomy" id="2599615"/>
    <lineage>
        <taxon>Bacteria</taxon>
        <taxon>Pseudomonadati</taxon>
        <taxon>Pseudomonadota</taxon>
        <taxon>Gammaproteobacteria</taxon>
        <taxon>Lysobacterales</taxon>
        <taxon>Lysobacteraceae</taxon>
        <taxon>Luteimonas</taxon>
    </lineage>
</organism>
<name>A0A5C5TYM4_9GAMM</name>
<dbReference type="InterPro" id="IPR002213">
    <property type="entry name" value="UDP_glucos_trans"/>
</dbReference>
<dbReference type="InterPro" id="IPR010610">
    <property type="entry name" value="EryCIII-like_C"/>
</dbReference>
<feature type="domain" description="Erythromycin biosynthesis protein CIII-like C-terminal" evidence="1">
    <location>
        <begin position="305"/>
        <end position="402"/>
    </location>
</feature>
<evidence type="ECO:0000313" key="3">
    <source>
        <dbReference type="Proteomes" id="UP000315949"/>
    </source>
</evidence>
<dbReference type="Gene3D" id="3.40.50.2000">
    <property type="entry name" value="Glycogen Phosphorylase B"/>
    <property type="match status" value="2"/>
</dbReference>
<dbReference type="PANTHER" id="PTHR48050:SF13">
    <property type="entry name" value="STEROL 3-BETA-GLUCOSYLTRANSFERASE UGT80A2"/>
    <property type="match status" value="1"/>
</dbReference>
<dbReference type="GO" id="GO:0008194">
    <property type="term" value="F:UDP-glycosyltransferase activity"/>
    <property type="evidence" value="ECO:0007669"/>
    <property type="project" value="InterPro"/>
</dbReference>
<comment type="caution">
    <text evidence="2">The sequence shown here is derived from an EMBL/GenBank/DDBJ whole genome shotgun (WGS) entry which is preliminary data.</text>
</comment>
<dbReference type="RefSeq" id="WP_146312984.1">
    <property type="nucleotide sequence ID" value="NZ_VOHE01000005.1"/>
</dbReference>
<dbReference type="FunFam" id="3.40.50.2000:FF:000009">
    <property type="entry name" value="Sterol 3-beta-glucosyltransferase UGT80A2"/>
    <property type="match status" value="1"/>
</dbReference>
<keyword evidence="3" id="KW-1185">Reference proteome</keyword>
<dbReference type="InterPro" id="IPR050426">
    <property type="entry name" value="Glycosyltransferase_28"/>
</dbReference>